<reference evidence="1" key="1">
    <citation type="submission" date="2019-09" db="EMBL/GenBank/DDBJ databases">
        <authorList>
            <person name="Rodrigo-Torres L."/>
            <person name="Arahal R. D."/>
            <person name="Lucena T."/>
        </authorList>
    </citation>
    <scope>NUCLEOTIDE SEQUENCE</scope>
    <source>
        <strain evidence="1">ISS653</strain>
    </source>
</reference>
<gene>
    <name evidence="1" type="ORF">FVB9532_00072</name>
</gene>
<name>A0AC61Y2X4_9FLAO</name>
<accession>A0AC61Y2X4</accession>
<proteinExistence type="predicted"/>
<evidence type="ECO:0000313" key="2">
    <source>
        <dbReference type="Proteomes" id="UP000356253"/>
    </source>
</evidence>
<organism evidence="1 2">
    <name type="scientific">Mesonia oceanica</name>
    <dbReference type="NCBI Taxonomy" id="2687242"/>
    <lineage>
        <taxon>Bacteria</taxon>
        <taxon>Pseudomonadati</taxon>
        <taxon>Bacteroidota</taxon>
        <taxon>Flavobacteriia</taxon>
        <taxon>Flavobacteriales</taxon>
        <taxon>Flavobacteriaceae</taxon>
        <taxon>Mesonia</taxon>
    </lineage>
</organism>
<comment type="caution">
    <text evidence="1">The sequence shown here is derived from an EMBL/GenBank/DDBJ whole genome shotgun (WGS) entry which is preliminary data.</text>
</comment>
<keyword evidence="2" id="KW-1185">Reference proteome</keyword>
<protein>
    <submittedName>
        <fullName evidence="1">Uncharacterized protein</fullName>
    </submittedName>
</protein>
<evidence type="ECO:0000313" key="1">
    <source>
        <dbReference type="EMBL" id="VVU98825.1"/>
    </source>
</evidence>
<dbReference type="Proteomes" id="UP000356253">
    <property type="component" value="Unassembled WGS sequence"/>
</dbReference>
<sequence>MKFFIHDSRKLFLLLLLSVSVTFTACANKKKTPPHVTSSAEKVDLFQLSKNFYNAVKKGNSAGKYIEQLNHISKESLENQLTNNTKKKAFWLNIYNTYVQYLLKENPDLYKDRSSFFKDERFTIAGEKMSLDDVEHGMIRDSRVKLSYGHLKDPFASKFEKKFRVSEVDWRIHFALNCGAKSCPPVSFYKVETLDEQLEKSAQAYLKREVKFNQKENKVYVPRLMDWFRADFEGKDGIIKILKNYQLIPTSSDPEVEFLDYNWELDLDNYSNNSN</sequence>
<dbReference type="EMBL" id="CABVMM010000001">
    <property type="protein sequence ID" value="VVU98825.1"/>
    <property type="molecule type" value="Genomic_DNA"/>
</dbReference>